<feature type="domain" description="Oligopeptidase F N-terminal" evidence="9">
    <location>
        <begin position="150"/>
        <end position="218"/>
    </location>
</feature>
<comment type="caution">
    <text evidence="10">The sequence shown here is derived from an EMBL/GenBank/DDBJ whole genome shotgun (WGS) entry which is preliminary data.</text>
</comment>
<dbReference type="Proteomes" id="UP001404956">
    <property type="component" value="Unassembled WGS sequence"/>
</dbReference>
<evidence type="ECO:0000259" key="8">
    <source>
        <dbReference type="Pfam" id="PF01432"/>
    </source>
</evidence>
<feature type="region of interest" description="Disordered" evidence="7">
    <location>
        <begin position="1"/>
        <end position="46"/>
    </location>
</feature>
<evidence type="ECO:0000256" key="4">
    <source>
        <dbReference type="ARBA" id="ARBA00022833"/>
    </source>
</evidence>
<dbReference type="Gene3D" id="1.20.140.70">
    <property type="entry name" value="Oligopeptidase f, N-terminal domain"/>
    <property type="match status" value="1"/>
</dbReference>
<reference evidence="10 11" key="1">
    <citation type="submission" date="2024-02" db="EMBL/GenBank/DDBJ databases">
        <title>Deinococcus aluminii NBRC 112889.</title>
        <authorList>
            <person name="Ichikawa N."/>
            <person name="Katano-Makiyama Y."/>
            <person name="Hidaka K."/>
        </authorList>
    </citation>
    <scope>NUCLEOTIDE SEQUENCE [LARGE SCALE GENOMIC DNA]</scope>
    <source>
        <strain evidence="10 11">NBRC 112889</strain>
    </source>
</reference>
<evidence type="ECO:0000256" key="2">
    <source>
        <dbReference type="ARBA" id="ARBA00022723"/>
    </source>
</evidence>
<dbReference type="InterPro" id="IPR001567">
    <property type="entry name" value="Pept_M3A_M3B_dom"/>
</dbReference>
<dbReference type="SUPFAM" id="SSF55486">
    <property type="entry name" value="Metalloproteases ('zincins'), catalytic domain"/>
    <property type="match status" value="1"/>
</dbReference>
<dbReference type="NCBIfam" id="TIGR00181">
    <property type="entry name" value="pepF"/>
    <property type="match status" value="1"/>
</dbReference>
<evidence type="ECO:0000256" key="5">
    <source>
        <dbReference type="ARBA" id="ARBA00023049"/>
    </source>
</evidence>
<dbReference type="Pfam" id="PF08439">
    <property type="entry name" value="Peptidase_M3_N"/>
    <property type="match status" value="1"/>
</dbReference>
<keyword evidence="5 6" id="KW-0482">Metalloprotease</keyword>
<dbReference type="InterPro" id="IPR004438">
    <property type="entry name" value="Peptidase_M3B"/>
</dbReference>
<dbReference type="InterPro" id="IPR013647">
    <property type="entry name" value="OligopepF_N_dom"/>
</dbReference>
<dbReference type="Gene3D" id="1.10.1370.20">
    <property type="entry name" value="Oligoendopeptidase f, C-terminal domain"/>
    <property type="match status" value="1"/>
</dbReference>
<evidence type="ECO:0000256" key="1">
    <source>
        <dbReference type="ARBA" id="ARBA00022670"/>
    </source>
</evidence>
<dbReference type="InterPro" id="IPR042088">
    <property type="entry name" value="OligoPept_F_C"/>
</dbReference>
<evidence type="ECO:0000256" key="3">
    <source>
        <dbReference type="ARBA" id="ARBA00022801"/>
    </source>
</evidence>
<evidence type="ECO:0000256" key="7">
    <source>
        <dbReference type="SAM" id="MobiDB-lite"/>
    </source>
</evidence>
<organism evidence="10 11">
    <name type="scientific">Deinococcus aluminii</name>
    <dbReference type="NCBI Taxonomy" id="1656885"/>
    <lineage>
        <taxon>Bacteria</taxon>
        <taxon>Thermotogati</taxon>
        <taxon>Deinococcota</taxon>
        <taxon>Deinococci</taxon>
        <taxon>Deinococcales</taxon>
        <taxon>Deinococcaceae</taxon>
        <taxon>Deinococcus</taxon>
    </lineage>
</organism>
<proteinExistence type="inferred from homology"/>
<keyword evidence="4 6" id="KW-0862">Zinc</keyword>
<dbReference type="EMBL" id="BAABRV010000002">
    <property type="protein sequence ID" value="GAA5532514.1"/>
    <property type="molecule type" value="Genomic_DNA"/>
</dbReference>
<dbReference type="EC" id="3.4.24.-" evidence="6"/>
<comment type="similarity">
    <text evidence="6">Belongs to the peptidase M3B family.</text>
</comment>
<name>A0ABP9XAW6_9DEIO</name>
<dbReference type="PANTHER" id="PTHR11804:SF77">
    <property type="entry name" value="OLIGOENDOPEPTIDASE F"/>
    <property type="match status" value="1"/>
</dbReference>
<keyword evidence="1 6" id="KW-0645">Protease</keyword>
<comment type="cofactor">
    <cofactor evidence="6">
        <name>Zn(2+)</name>
        <dbReference type="ChEBI" id="CHEBI:29105"/>
    </cofactor>
    <text evidence="6">Binds 1 zinc ion.</text>
</comment>
<protein>
    <recommendedName>
        <fullName evidence="6">Oligopeptidase F</fullName>
        <ecNumber evidence="6">3.4.24.-</ecNumber>
    </recommendedName>
</protein>
<gene>
    <name evidence="10" type="primary">pepF1_1</name>
    <name evidence="10" type="ORF">Dalu01_00903</name>
</gene>
<sequence>MRAPAAGGPVPLGQTAEPAAGPDGGGSLPDMTTTQQKAALPSRADVPREQTWDIEALFATPAAWDAEAQALPAAIDALAAHTGKLGSSPEALAAYLRQADEVELRLVRLLSYAGMGASVDGRDAVAAARRDQASTIAARFGSVTAFADPELLALDEGTVRGWLTRPDLKDDRIRLERLWRDRAHVRSAEVEELLGAVQAPFASERSIHPALANMDLRFGTAGGETITQGNVDRLTASPDREVRRQAWENYADAHLAVKHSQAAMYATNVRQNVFLARARHYPDAITATLAPNRIPVGVVTTLLDTYRAHTPTWHRYWNVRRRWLNLPELREYDVKAALVPPREVSYAQAVEWIAAGMAPLGEDYVRELRAGLTTERWVDYAENDGKRQGAYSNGGGRVKPYIFMTWNGTVASYSTLAHEIGHSMHSLLSQREHPYAVPRYTLFHAEVASNFNQAMVRQSLLKQARAAGDTDFEVALIEEALANFHRYFFIMPTLAAFELESYRRIEAGGTLSAPDLIDLTADLLQQGYGDGVTMDRERSGILWAQFSTHLYANFYAYQYATGISAAHQLLEQFAQDPEAARERYLAFLKSGGSLDPIDALKEAGVDMLSPEPVEATFRVLAGYVDRLEELLAQRSN</sequence>
<comment type="function">
    <text evidence="6">Has oligopeptidase activity and degrades a variety of small bioactive peptides.</text>
</comment>
<dbReference type="CDD" id="cd09608">
    <property type="entry name" value="M3B_PepF"/>
    <property type="match status" value="1"/>
</dbReference>
<dbReference type="PANTHER" id="PTHR11804">
    <property type="entry name" value="PROTEASE M3 THIMET OLIGOPEPTIDASE-RELATED"/>
    <property type="match status" value="1"/>
</dbReference>
<accession>A0ABP9XAW6</accession>
<dbReference type="InterPro" id="IPR045090">
    <property type="entry name" value="Pept_M3A_M3B"/>
</dbReference>
<dbReference type="Pfam" id="PF01432">
    <property type="entry name" value="Peptidase_M3"/>
    <property type="match status" value="1"/>
</dbReference>
<evidence type="ECO:0000256" key="6">
    <source>
        <dbReference type="RuleBase" id="RU368091"/>
    </source>
</evidence>
<evidence type="ECO:0000313" key="11">
    <source>
        <dbReference type="Proteomes" id="UP001404956"/>
    </source>
</evidence>
<feature type="domain" description="Peptidase M3A/M3B catalytic" evidence="8">
    <location>
        <begin position="234"/>
        <end position="618"/>
    </location>
</feature>
<keyword evidence="3 6" id="KW-0378">Hydrolase</keyword>
<keyword evidence="11" id="KW-1185">Reference proteome</keyword>
<evidence type="ECO:0000313" key="10">
    <source>
        <dbReference type="EMBL" id="GAA5532514.1"/>
    </source>
</evidence>
<keyword evidence="2 6" id="KW-0479">Metal-binding</keyword>
<evidence type="ECO:0000259" key="9">
    <source>
        <dbReference type="Pfam" id="PF08439"/>
    </source>
</evidence>